<feature type="domain" description="Sleeping Beauty transposase HTH" evidence="3">
    <location>
        <begin position="1"/>
        <end position="53"/>
    </location>
</feature>
<dbReference type="InterPro" id="IPR052338">
    <property type="entry name" value="Transposase_5"/>
</dbReference>
<accession>A0ABD0MN51</accession>
<evidence type="ECO:0000259" key="3">
    <source>
        <dbReference type="Pfam" id="PF25787"/>
    </source>
</evidence>
<protein>
    <recommendedName>
        <fullName evidence="6">Transposase</fullName>
    </recommendedName>
</protein>
<organism evidence="4 5">
    <name type="scientific">Cirrhinus mrigala</name>
    <name type="common">Mrigala</name>
    <dbReference type="NCBI Taxonomy" id="683832"/>
    <lineage>
        <taxon>Eukaryota</taxon>
        <taxon>Metazoa</taxon>
        <taxon>Chordata</taxon>
        <taxon>Craniata</taxon>
        <taxon>Vertebrata</taxon>
        <taxon>Euteleostomi</taxon>
        <taxon>Actinopterygii</taxon>
        <taxon>Neopterygii</taxon>
        <taxon>Teleostei</taxon>
        <taxon>Ostariophysi</taxon>
        <taxon>Cypriniformes</taxon>
        <taxon>Cyprinidae</taxon>
        <taxon>Labeoninae</taxon>
        <taxon>Labeonini</taxon>
        <taxon>Cirrhinus</taxon>
    </lineage>
</organism>
<name>A0ABD0MN51_CIRMR</name>
<proteinExistence type="predicted"/>
<dbReference type="InterPro" id="IPR047655">
    <property type="entry name" value="Transpos_IS630-like"/>
</dbReference>
<feature type="domain" description="Transposase Tc1-like" evidence="1">
    <location>
        <begin position="68"/>
        <end position="138"/>
    </location>
</feature>
<dbReference type="InterPro" id="IPR057667">
    <property type="entry name" value="HTH_SB"/>
</dbReference>
<reference evidence="4 5" key="1">
    <citation type="submission" date="2024-05" db="EMBL/GenBank/DDBJ databases">
        <title>Genome sequencing and assembly of Indian major carp, Cirrhinus mrigala (Hamilton, 1822).</title>
        <authorList>
            <person name="Mohindra V."/>
            <person name="Chowdhury L.M."/>
            <person name="Lal K."/>
            <person name="Jena J.K."/>
        </authorList>
    </citation>
    <scope>NUCLEOTIDE SEQUENCE [LARGE SCALE GENOMIC DNA]</scope>
    <source>
        <strain evidence="4">CM1030</strain>
        <tissue evidence="4">Blood</tissue>
    </source>
</reference>
<dbReference type="Gene3D" id="3.30.420.10">
    <property type="entry name" value="Ribonuclease H-like superfamily/Ribonuclease H"/>
    <property type="match status" value="1"/>
</dbReference>
<evidence type="ECO:0000313" key="4">
    <source>
        <dbReference type="EMBL" id="KAL0151339.1"/>
    </source>
</evidence>
<dbReference type="Proteomes" id="UP001529510">
    <property type="component" value="Unassembled WGS sequence"/>
</dbReference>
<comment type="caution">
    <text evidence="4">The sequence shown here is derived from an EMBL/GenBank/DDBJ whole genome shotgun (WGS) entry which is preliminary data.</text>
</comment>
<dbReference type="NCBIfam" id="NF033545">
    <property type="entry name" value="transpos_IS630"/>
    <property type="match status" value="1"/>
</dbReference>
<evidence type="ECO:0000259" key="1">
    <source>
        <dbReference type="Pfam" id="PF01498"/>
    </source>
</evidence>
<dbReference type="InterPro" id="IPR036397">
    <property type="entry name" value="RNaseH_sf"/>
</dbReference>
<dbReference type="InterPro" id="IPR036388">
    <property type="entry name" value="WH-like_DNA-bd_sf"/>
</dbReference>
<dbReference type="SUPFAM" id="SSF46689">
    <property type="entry name" value="Homeodomain-like"/>
    <property type="match status" value="1"/>
</dbReference>
<dbReference type="Pfam" id="PF25787">
    <property type="entry name" value="HTH_SB"/>
    <property type="match status" value="1"/>
</dbReference>
<gene>
    <name evidence="4" type="ORF">M9458_053333</name>
</gene>
<dbReference type="InterPro" id="IPR002492">
    <property type="entry name" value="Transposase_Tc1-like"/>
</dbReference>
<sequence length="327" mass="38224">MGSSKQLSRKLKLKIVDAHKEGEGYKKIAKRFQMPISSVRNVIKKWQSSGTVEARSGRPRKISDRTARRIVRKASQNPRLTARSLQKDLADTGVVVHYSTIKRYLYKYGLHGRVIRRKPLLRPHHKNQHLNFANEHIDKPDAFWKQVLWTDEIKIELFGRNEQRYVWRRKGTEFNEKNLCPTVKHGGGSIMLWGCIAASGTGNISRVEGKMDSIKFQPILDGNLMPSVKKLKLKRGWLLQMDNDPKHTSKSTVDYIKRRKLKVLPWPSQSPDLNIIENLWIDLKRVVRDRQPRNLKELEDFVRKNGQRYLKQELKDSWLATKSVYKL</sequence>
<dbReference type="PANTHER" id="PTHR23022">
    <property type="entry name" value="TRANSPOSABLE ELEMENT-RELATED"/>
    <property type="match status" value="1"/>
</dbReference>
<dbReference type="Pfam" id="PF13358">
    <property type="entry name" value="DDE_3"/>
    <property type="match status" value="1"/>
</dbReference>
<dbReference type="InterPro" id="IPR009057">
    <property type="entry name" value="Homeodomain-like_sf"/>
</dbReference>
<dbReference type="EMBL" id="JAMKFB020000248">
    <property type="protein sequence ID" value="KAL0151339.1"/>
    <property type="molecule type" value="Genomic_DNA"/>
</dbReference>
<dbReference type="AlphaFoldDB" id="A0ABD0MN51"/>
<dbReference type="InterPro" id="IPR038717">
    <property type="entry name" value="Tc1-like_DDE_dom"/>
</dbReference>
<dbReference type="Pfam" id="PF01498">
    <property type="entry name" value="HTH_Tnp_Tc3_2"/>
    <property type="match status" value="1"/>
</dbReference>
<evidence type="ECO:0008006" key="6">
    <source>
        <dbReference type="Google" id="ProtNLM"/>
    </source>
</evidence>
<feature type="domain" description="Tc1-like transposase DDE" evidence="2">
    <location>
        <begin position="146"/>
        <end position="298"/>
    </location>
</feature>
<keyword evidence="5" id="KW-1185">Reference proteome</keyword>
<evidence type="ECO:0000313" key="5">
    <source>
        <dbReference type="Proteomes" id="UP001529510"/>
    </source>
</evidence>
<dbReference type="Gene3D" id="1.10.10.10">
    <property type="entry name" value="Winged helix-like DNA-binding domain superfamily/Winged helix DNA-binding domain"/>
    <property type="match status" value="1"/>
</dbReference>
<dbReference type="PANTHER" id="PTHR23022:SF135">
    <property type="entry name" value="SI:DKEY-77F5.3"/>
    <property type="match status" value="1"/>
</dbReference>
<evidence type="ECO:0000259" key="2">
    <source>
        <dbReference type="Pfam" id="PF13358"/>
    </source>
</evidence>